<proteinExistence type="inferred from homology"/>
<evidence type="ECO:0000256" key="3">
    <source>
        <dbReference type="ARBA" id="ARBA00022448"/>
    </source>
</evidence>
<sequence length="744" mass="84786">MVYLRRVISGVSKVSTWEVNVMYVRMSSVVRYVRSCKGILCILKTNKLSGKFRAIFEVKICKGKDKSADKYPVVLEVSGYLQKMKNKSDNFLYWRQPQTNGLQEACRTSKSDRREWWSLCQIYVRVSSIVNKVFCSFPHFLRANAGEMNLELRARPKKAEKSDVVMEHFARADNPHTRRQDYGIQYRQQIHTVSNSFDKFNFNGSRGNGRNLQLPHHGQLHNCNTLNAYGCACVKLFNEFCDRSTLHGLKYVGDKNLHFLERLFWAVAFILATITAGYFIGKVYSKWDETPVIVSIAATTTPLQEIPFPAVTVCTMNKARKSEANRIANSKSEAGKLYRKFLMETCSSGTSDKSTQIQKHSNITSGWKKMLEFMVKVRQPCHEMVKVCYFAGKSRVCNDIFNPSLTDEGICCTFNKVKRDYIYRNARNLSDLNMTFPMPTADWTPENGYPSNATVDTLPWRALGVGVNLGLTLVLDAEADQFNCSTSASVGFKLLLHNPVETPKVADVASIIAPGREYRIKITPTIYNAARSLRNLKEAARKCAYSADRYLRFYRTYTEKHCSLECEANFTFSVCNCVPFYLPKDVETPICGKEEEHCANLARKYLEMLILDEATANETSDWKKPDCHCLPGCNELSYSSSVTHATMDPSFVKTKGYVEETADLDKTGVSQYWRSAGPVHWFQFYQRCGDPLLRNCKTLYHYWHGSTANGFRPVHCTALWILPRKNCTQLMAYSCLHSASARTK</sequence>
<keyword evidence="11 12" id="KW-0407">Ion channel</keyword>
<evidence type="ECO:0000256" key="4">
    <source>
        <dbReference type="ARBA" id="ARBA00022461"/>
    </source>
</evidence>
<organism evidence="13 14">
    <name type="scientific">Coptotermes formosanus</name>
    <name type="common">Formosan subterranean termite</name>
    <dbReference type="NCBI Taxonomy" id="36987"/>
    <lineage>
        <taxon>Eukaryota</taxon>
        <taxon>Metazoa</taxon>
        <taxon>Ecdysozoa</taxon>
        <taxon>Arthropoda</taxon>
        <taxon>Hexapoda</taxon>
        <taxon>Insecta</taxon>
        <taxon>Pterygota</taxon>
        <taxon>Neoptera</taxon>
        <taxon>Polyneoptera</taxon>
        <taxon>Dictyoptera</taxon>
        <taxon>Blattodea</taxon>
        <taxon>Blattoidea</taxon>
        <taxon>Termitoidae</taxon>
        <taxon>Rhinotermitidae</taxon>
        <taxon>Coptotermes</taxon>
    </lineage>
</organism>
<keyword evidence="4 12" id="KW-0894">Sodium channel</keyword>
<keyword evidence="3 12" id="KW-0813">Transport</keyword>
<keyword evidence="9" id="KW-0472">Membrane</keyword>
<dbReference type="GO" id="GO:0005886">
    <property type="term" value="C:plasma membrane"/>
    <property type="evidence" value="ECO:0007669"/>
    <property type="project" value="TreeGrafter"/>
</dbReference>
<evidence type="ECO:0000256" key="1">
    <source>
        <dbReference type="ARBA" id="ARBA00004141"/>
    </source>
</evidence>
<evidence type="ECO:0000256" key="5">
    <source>
        <dbReference type="ARBA" id="ARBA00022692"/>
    </source>
</evidence>
<evidence type="ECO:0000256" key="6">
    <source>
        <dbReference type="ARBA" id="ARBA00022989"/>
    </source>
</evidence>
<evidence type="ECO:0000313" key="14">
    <source>
        <dbReference type="Proteomes" id="UP000502823"/>
    </source>
</evidence>
<evidence type="ECO:0000256" key="2">
    <source>
        <dbReference type="ARBA" id="ARBA00007193"/>
    </source>
</evidence>
<keyword evidence="10 12" id="KW-0739">Sodium transport</keyword>
<evidence type="ECO:0000256" key="7">
    <source>
        <dbReference type="ARBA" id="ARBA00023053"/>
    </source>
</evidence>
<name>A0A6L2PE70_COPFO</name>
<dbReference type="PRINTS" id="PR01078">
    <property type="entry name" value="AMINACHANNEL"/>
</dbReference>
<dbReference type="GO" id="GO:0015280">
    <property type="term" value="F:ligand-gated sodium channel activity"/>
    <property type="evidence" value="ECO:0007669"/>
    <property type="project" value="TreeGrafter"/>
</dbReference>
<dbReference type="AlphaFoldDB" id="A0A6L2PE70"/>
<evidence type="ECO:0000256" key="11">
    <source>
        <dbReference type="ARBA" id="ARBA00023303"/>
    </source>
</evidence>
<keyword evidence="14" id="KW-1185">Reference proteome</keyword>
<gene>
    <name evidence="13" type="ORF">Cfor_08451</name>
</gene>
<keyword evidence="6" id="KW-1133">Transmembrane helix</keyword>
<dbReference type="OrthoDB" id="6021021at2759"/>
<dbReference type="Gene3D" id="2.60.470.10">
    <property type="entry name" value="Acid-sensing ion channels like domains"/>
    <property type="match status" value="1"/>
</dbReference>
<accession>A0A6L2PE70</accession>
<protein>
    <submittedName>
        <fullName evidence="13">Uncharacterized protein</fullName>
    </submittedName>
</protein>
<dbReference type="FunCoup" id="A0A6L2PE70">
    <property type="interactions" value="33"/>
</dbReference>
<dbReference type="Proteomes" id="UP000502823">
    <property type="component" value="Unassembled WGS sequence"/>
</dbReference>
<dbReference type="InterPro" id="IPR001873">
    <property type="entry name" value="ENaC"/>
</dbReference>
<evidence type="ECO:0000256" key="12">
    <source>
        <dbReference type="RuleBase" id="RU000679"/>
    </source>
</evidence>
<dbReference type="PANTHER" id="PTHR11690">
    <property type="entry name" value="AMILORIDE-SENSITIVE SODIUM CHANNEL-RELATED"/>
    <property type="match status" value="1"/>
</dbReference>
<dbReference type="InParanoid" id="A0A6L2PE70"/>
<dbReference type="Pfam" id="PF00858">
    <property type="entry name" value="ASC"/>
    <property type="match status" value="1"/>
</dbReference>
<evidence type="ECO:0000256" key="8">
    <source>
        <dbReference type="ARBA" id="ARBA00023065"/>
    </source>
</evidence>
<keyword evidence="8 12" id="KW-0406">Ion transport</keyword>
<comment type="caution">
    <text evidence="13">The sequence shown here is derived from an EMBL/GenBank/DDBJ whole genome shotgun (WGS) entry which is preliminary data.</text>
</comment>
<dbReference type="PANTHER" id="PTHR11690:SF243">
    <property type="entry name" value="PICKPOCKET 12-RELATED"/>
    <property type="match status" value="1"/>
</dbReference>
<comment type="similarity">
    <text evidence="2 12">Belongs to the amiloride-sensitive sodium channel (TC 1.A.6) family.</text>
</comment>
<evidence type="ECO:0000313" key="13">
    <source>
        <dbReference type="EMBL" id="GFG30869.1"/>
    </source>
</evidence>
<keyword evidence="7" id="KW-0915">Sodium</keyword>
<reference evidence="14" key="1">
    <citation type="submission" date="2020-01" db="EMBL/GenBank/DDBJ databases">
        <title>Draft genome sequence of the Termite Coptotermes fromosanus.</title>
        <authorList>
            <person name="Itakura S."/>
            <person name="Yosikawa Y."/>
            <person name="Umezawa K."/>
        </authorList>
    </citation>
    <scope>NUCLEOTIDE SEQUENCE [LARGE SCALE GENOMIC DNA]</scope>
</reference>
<dbReference type="EMBL" id="BLKM01007509">
    <property type="protein sequence ID" value="GFG30869.1"/>
    <property type="molecule type" value="Genomic_DNA"/>
</dbReference>
<evidence type="ECO:0000256" key="9">
    <source>
        <dbReference type="ARBA" id="ARBA00023136"/>
    </source>
</evidence>
<evidence type="ECO:0000256" key="10">
    <source>
        <dbReference type="ARBA" id="ARBA00023201"/>
    </source>
</evidence>
<keyword evidence="5 12" id="KW-0812">Transmembrane</keyword>
<comment type="subcellular location">
    <subcellularLocation>
        <location evidence="1">Membrane</location>
        <topology evidence="1">Multi-pass membrane protein</topology>
    </subcellularLocation>
</comment>